<dbReference type="GO" id="GO:0006351">
    <property type="term" value="P:DNA-templated transcription"/>
    <property type="evidence" value="ECO:0007669"/>
    <property type="project" value="UniProtKB-UniRule"/>
</dbReference>
<dbReference type="HAMAP" id="MF_04004">
    <property type="entry name" value="PPV_E7"/>
    <property type="match status" value="1"/>
</dbReference>
<keyword evidence="7 18" id="KW-0863">Zinc-finger</keyword>
<keyword evidence="6 18" id="KW-0479">Metal-binding</keyword>
<dbReference type="InterPro" id="IPR000148">
    <property type="entry name" value="Papilloma_E7"/>
</dbReference>
<keyword evidence="9 18" id="KW-0862">Zinc</keyword>
<evidence type="ECO:0000256" key="9">
    <source>
        <dbReference type="ARBA" id="ARBA00022833"/>
    </source>
</evidence>
<evidence type="ECO:0000256" key="5">
    <source>
        <dbReference type="ARBA" id="ARBA00022632"/>
    </source>
</evidence>
<keyword evidence="8 18" id="KW-1114">Inhibition of host interferon signaling pathway by virus</keyword>
<dbReference type="Pfam" id="PF00527">
    <property type="entry name" value="E7"/>
    <property type="match status" value="1"/>
</dbReference>
<dbReference type="GO" id="GO:0039645">
    <property type="term" value="P:symbiont-mediated perturbation of host cell cycle G1/S transition checkpoint"/>
    <property type="evidence" value="ECO:0007669"/>
    <property type="project" value="UniProtKB-UniRule"/>
</dbReference>
<name>A0A6C0T8C4_9PAPI</name>
<evidence type="ECO:0000256" key="10">
    <source>
        <dbReference type="ARBA" id="ARBA00023015"/>
    </source>
</evidence>
<evidence type="ECO:0000256" key="14">
    <source>
        <dbReference type="ARBA" id="ARBA00023200"/>
    </source>
</evidence>
<keyword evidence="4 18" id="KW-0945">Host-virus interaction</keyword>
<comment type="function">
    <text evidence="18">Plays a role in viral genome replication by driving entry of quiescent cells into the cell cycle. Stimulation of progression from G1 to S phase allows the virus to efficiently use the cellular DNA replicating machinery to achieve viral genome replication. E7 protein has both transforming and trans-activating activities. Induces the disassembly of the E2F1 transcription factor from RB1, with subsequent transcriptional activation of E2F1-regulated S-phase genes. Interferes with host histone deacetylation mediated by HDAC1 and HDAC2, leading to transcription activation. Plays also a role in the inhibition of both antiviral and antiproliferative functions of host interferon alpha. Interaction with host TMEM173/STING impairs the ability of TMEM173/STING to sense cytosolic DNA and promote the production of type I interferon (IFN-alpha and IFN-beta).</text>
</comment>
<keyword evidence="16 18" id="KW-0899">Viral immunoevasion</keyword>
<evidence type="ECO:0000256" key="6">
    <source>
        <dbReference type="ARBA" id="ARBA00022723"/>
    </source>
</evidence>
<keyword evidence="5 18" id="KW-1090">Inhibition of host innate immune response by virus</keyword>
<keyword evidence="1 18" id="KW-1121">Modulation of host cell cycle by virus</keyword>
<gene>
    <name evidence="18 20" type="primary">E7</name>
</gene>
<evidence type="ECO:0000256" key="4">
    <source>
        <dbReference type="ARBA" id="ARBA00022581"/>
    </source>
</evidence>
<dbReference type="GO" id="GO:0003677">
    <property type="term" value="F:DNA binding"/>
    <property type="evidence" value="ECO:0007669"/>
    <property type="project" value="UniProtKB-UniRule"/>
</dbReference>
<evidence type="ECO:0000256" key="12">
    <source>
        <dbReference type="ARBA" id="ARBA00023159"/>
    </source>
</evidence>
<evidence type="ECO:0000256" key="8">
    <source>
        <dbReference type="ARBA" id="ARBA00022830"/>
    </source>
</evidence>
<proteinExistence type="inferred from homology"/>
<comment type="similarity">
    <text evidence="18 19">Belongs to the papillomaviridae E7 protein family.</text>
</comment>
<evidence type="ECO:0000313" key="20">
    <source>
        <dbReference type="EMBL" id="QIA98987.1"/>
    </source>
</evidence>
<keyword evidence="17 18" id="KW-1078">G1/S host cell cycle checkpoint dysregulation by virus</keyword>
<dbReference type="PIRSF" id="PIRSF003407">
    <property type="entry name" value="Papvi_E7"/>
    <property type="match status" value="1"/>
</dbReference>
<evidence type="ECO:0000256" key="7">
    <source>
        <dbReference type="ARBA" id="ARBA00022771"/>
    </source>
</evidence>
<keyword evidence="14 18" id="KW-1035">Host cytoplasm</keyword>
<keyword evidence="3 18" id="KW-1048">Host nucleus</keyword>
<comment type="domain">
    <text evidence="18">The E7 terminal domain is an intrinsically disordered domain, whose flexibility and conformational transitions confer target adaptability to the oncoprotein. It allows adaptation to a variety of protein targets and exposes the PEST degradation sequence that regulates its turnover in the cell.</text>
</comment>
<dbReference type="Gene3D" id="3.30.160.330">
    <property type="match status" value="1"/>
</dbReference>
<evidence type="ECO:0000256" key="13">
    <source>
        <dbReference type="ARBA" id="ARBA00023163"/>
    </source>
</evidence>
<organism evidence="20">
    <name type="scientific">Callithrix penicillata papillomavirus type 1</name>
    <dbReference type="NCBI Taxonomy" id="2704503"/>
    <lineage>
        <taxon>Viruses</taxon>
        <taxon>Monodnaviria</taxon>
        <taxon>Shotokuvirae</taxon>
        <taxon>Cossaviricota</taxon>
        <taxon>Papovaviricetes</taxon>
        <taxon>Zurhausenvirales</taxon>
        <taxon>Papillomaviridae</taxon>
        <taxon>primate papillomaviruses</taxon>
    </lineage>
</organism>
<evidence type="ECO:0000256" key="16">
    <source>
        <dbReference type="ARBA" id="ARBA00023280"/>
    </source>
</evidence>
<dbReference type="GO" id="GO:0019904">
    <property type="term" value="F:protein domain specific binding"/>
    <property type="evidence" value="ECO:0007669"/>
    <property type="project" value="UniProtKB-UniRule"/>
</dbReference>
<accession>A0A6C0T8C4</accession>
<evidence type="ECO:0000256" key="2">
    <source>
        <dbReference type="ARBA" id="ARBA00022518"/>
    </source>
</evidence>
<comment type="subunit">
    <text evidence="18">Homodimer. Homooligomer. Interacts with host RB1; this interaction induces dissociation of RB1-E2F1 complex thereby disrupting RB1 activity. Interacts with host EP300; this interaction represses EP300 transcriptional activity. Interacts with protein E2; this interaction inhibits E7 oncogenic activity. Interacts with host TMEM173/STING; this interaction impairs the ability of TMEM173/STING to sense cytosolic DNA and promote the production of type I interferon (IFN-alpha and IFN-beta).</text>
</comment>
<dbReference type="GO" id="GO:0003700">
    <property type="term" value="F:DNA-binding transcription factor activity"/>
    <property type="evidence" value="ECO:0007669"/>
    <property type="project" value="UniProtKB-UniRule"/>
</dbReference>
<dbReference type="GO" id="GO:0039502">
    <property type="term" value="P:symbiont-mediated suppression of host type I interferon-mediated signaling pathway"/>
    <property type="evidence" value="ECO:0007669"/>
    <property type="project" value="UniProtKB-UniRule"/>
</dbReference>
<keyword evidence="12 18" id="KW-0010">Activator</keyword>
<feature type="short sequence motif" description="Nuclear export signal" evidence="18">
    <location>
        <begin position="69"/>
        <end position="77"/>
    </location>
</feature>
<comment type="PTM">
    <text evidence="18">Highly phosphorylated.</text>
</comment>
<evidence type="ECO:0000256" key="19">
    <source>
        <dbReference type="PIRNR" id="PIRNR003407"/>
    </source>
</evidence>
<evidence type="ECO:0000256" key="17">
    <source>
        <dbReference type="ARBA" id="ARBA00023309"/>
    </source>
</evidence>
<evidence type="ECO:0000256" key="1">
    <source>
        <dbReference type="ARBA" id="ARBA00022504"/>
    </source>
</evidence>
<comment type="subcellular location">
    <subcellularLocation>
        <location evidence="18">Host cytoplasm</location>
    </subcellularLocation>
    <subcellularLocation>
        <location evidence="18">Host nucleus</location>
    </subcellularLocation>
    <text evidence="18">Predominantly found in the host nucleus.</text>
</comment>
<keyword evidence="2 18" id="KW-0244">Early protein</keyword>
<dbReference type="GO" id="GO:0008270">
    <property type="term" value="F:zinc ion binding"/>
    <property type="evidence" value="ECO:0007669"/>
    <property type="project" value="UniProtKB-KW"/>
</dbReference>
<dbReference type="EMBL" id="MN535763">
    <property type="protein sequence ID" value="QIA98987.1"/>
    <property type="molecule type" value="Genomic_DNA"/>
</dbReference>
<evidence type="ECO:0000256" key="18">
    <source>
        <dbReference type="HAMAP-Rule" id="MF_04004"/>
    </source>
</evidence>
<keyword evidence="10 18" id="KW-0805">Transcription regulation</keyword>
<dbReference type="GO" id="GO:0042025">
    <property type="term" value="C:host cell nucleus"/>
    <property type="evidence" value="ECO:0007669"/>
    <property type="project" value="UniProtKB-SubCell"/>
</dbReference>
<keyword evidence="13 18" id="KW-0804">Transcription</keyword>
<comment type="function">
    <text evidence="19">E7 protein has both transforming and trans-activating activities.</text>
</comment>
<feature type="zinc finger region" evidence="18">
    <location>
        <begin position="51"/>
        <end position="87"/>
    </location>
</feature>
<evidence type="ECO:0000256" key="15">
    <source>
        <dbReference type="ARBA" id="ARBA00023258"/>
    </source>
</evidence>
<evidence type="ECO:0000256" key="3">
    <source>
        <dbReference type="ARBA" id="ARBA00022562"/>
    </source>
</evidence>
<evidence type="ECO:0000256" key="11">
    <source>
        <dbReference type="ARBA" id="ARBA00023125"/>
    </source>
</evidence>
<keyword evidence="11 18" id="KW-0238">DNA-binding</keyword>
<dbReference type="SUPFAM" id="SSF161234">
    <property type="entry name" value="E7 C-terminal domain-like"/>
    <property type="match status" value="1"/>
</dbReference>
<dbReference type="Proteomes" id="UP001237300">
    <property type="component" value="Segment"/>
</dbReference>
<sequence>MRGNAPSIQGVELDLHELVLPHNLLSGETLSSDEEEVEEEFQEPFRVACPCGLCQKPVRFFVLANDPGIRTLQELLLSDLRIVCLECARQTRNGR</sequence>
<comment type="caution">
    <text evidence="18">Lacks conserved residue(s) required for the propagation of feature annotation.</text>
</comment>
<keyword evidence="15" id="KW-0922">Interferon antiviral system evasion</keyword>
<dbReference type="GO" id="GO:0030430">
    <property type="term" value="C:host cell cytoplasm"/>
    <property type="evidence" value="ECO:0007669"/>
    <property type="project" value="UniProtKB-SubCell"/>
</dbReference>
<reference evidence="20" key="1">
    <citation type="submission" date="2019-10" db="EMBL/GenBank/DDBJ databases">
        <title>The Characterization of Two Novel Neotropical Primate Papillomaviruses Support the Ancient Intrahost Viral Diversity Model.</title>
        <authorList>
            <person name="D'arc M."/>
            <person name="Moreira F.R.R."/>
            <person name="Dias C.A."/>
            <person name="Souza A.R."/>
            <person name="Soares M.A."/>
            <person name="Tavares M."/>
            <person name="Santos A.F.A."/>
        </authorList>
    </citation>
    <scope>NUCLEOTIDE SEQUENCE</scope>
</reference>
<protein>
    <recommendedName>
        <fullName evidence="18 19">Protein E7</fullName>
    </recommendedName>
</protein>
<dbReference type="GO" id="GO:0052170">
    <property type="term" value="P:symbiont-mediated suppression of host innate immune response"/>
    <property type="evidence" value="ECO:0007669"/>
    <property type="project" value="UniProtKB-KW"/>
</dbReference>